<feature type="domain" description="EamA" evidence="2">
    <location>
        <begin position="169"/>
        <end position="298"/>
    </location>
</feature>
<protein>
    <recommendedName>
        <fullName evidence="2">EamA domain-containing protein</fullName>
    </recommendedName>
</protein>
<feature type="transmembrane region" description="Helical" evidence="1">
    <location>
        <begin position="109"/>
        <end position="130"/>
    </location>
</feature>
<feature type="transmembrane region" description="Helical" evidence="1">
    <location>
        <begin position="256"/>
        <end position="275"/>
    </location>
</feature>
<keyword evidence="1" id="KW-1133">Transmembrane helix</keyword>
<feature type="transmembrane region" description="Helical" evidence="1">
    <location>
        <begin position="84"/>
        <end position="103"/>
    </location>
</feature>
<reference evidence="3 4" key="2">
    <citation type="journal article" date="2018" name="Int. J. Syst. Evol. Microbiol.">
        <title>Burkholderia insecticola sp. nov., a gut symbiotic bacterium of the bean bug Riptortus pedestris.</title>
        <authorList>
            <person name="Takeshita K."/>
            <person name="Tamaki H."/>
            <person name="Ohbayashi T."/>
            <person name="Meng X.-Y."/>
            <person name="Sone T."/>
            <person name="Mitani Y."/>
            <person name="Peeters C."/>
            <person name="Kikuchi Y."/>
            <person name="Vandamme P."/>
        </authorList>
    </citation>
    <scope>NUCLEOTIDE SEQUENCE [LARGE SCALE GENOMIC DNA]</scope>
    <source>
        <strain evidence="3">RPE64</strain>
    </source>
</reference>
<reference evidence="3 4" key="1">
    <citation type="journal article" date="2013" name="Genome Announc.">
        <title>Complete Genome Sequence of Burkholderia sp. Strain RPE64, Bacterial Symbiont of the Bean Bug Riptortus pedestris.</title>
        <authorList>
            <person name="Shibata T.F."/>
            <person name="Maeda T."/>
            <person name="Nikoh N."/>
            <person name="Yamaguchi K."/>
            <person name="Oshima K."/>
            <person name="Hattori M."/>
            <person name="Nishiyama T."/>
            <person name="Hasebe M."/>
            <person name="Fukatsu T."/>
            <person name="Kikuchi Y."/>
            <person name="Shigenobu S."/>
        </authorList>
    </citation>
    <scope>NUCLEOTIDE SEQUENCE [LARGE SCALE GENOMIC DNA]</scope>
</reference>
<evidence type="ECO:0000259" key="2">
    <source>
        <dbReference type="Pfam" id="PF00892"/>
    </source>
</evidence>
<dbReference type="Pfam" id="PF00892">
    <property type="entry name" value="EamA"/>
    <property type="match status" value="2"/>
</dbReference>
<dbReference type="PANTHER" id="PTHR22911">
    <property type="entry name" value="ACYL-MALONYL CONDENSING ENZYME-RELATED"/>
    <property type="match status" value="1"/>
</dbReference>
<gene>
    <name evidence="3" type="ORF">BRPE64_ACDS14670</name>
</gene>
<dbReference type="InterPro" id="IPR037185">
    <property type="entry name" value="EmrE-like"/>
</dbReference>
<name>R4WW84_9BURK</name>
<feature type="transmembrane region" description="Helical" evidence="1">
    <location>
        <begin position="197"/>
        <end position="214"/>
    </location>
</feature>
<dbReference type="SUPFAM" id="SSF103481">
    <property type="entry name" value="Multidrug resistance efflux transporter EmrE"/>
    <property type="match status" value="2"/>
</dbReference>
<feature type="transmembrane region" description="Helical" evidence="1">
    <location>
        <begin position="281"/>
        <end position="299"/>
    </location>
</feature>
<dbReference type="RefSeq" id="WP_016345375.1">
    <property type="nucleotide sequence ID" value="NC_021287.1"/>
</dbReference>
<dbReference type="STRING" id="758793.BRPE64_ACDS14670"/>
<dbReference type="Gene3D" id="1.10.3730.20">
    <property type="match status" value="1"/>
</dbReference>
<keyword evidence="4" id="KW-1185">Reference proteome</keyword>
<dbReference type="PANTHER" id="PTHR22911:SF102">
    <property type="entry name" value="MEMBRANE PROTEIN"/>
    <property type="match status" value="1"/>
</dbReference>
<evidence type="ECO:0000313" key="4">
    <source>
        <dbReference type="Proteomes" id="UP000013966"/>
    </source>
</evidence>
<dbReference type="GO" id="GO:0016020">
    <property type="term" value="C:membrane"/>
    <property type="evidence" value="ECO:0007669"/>
    <property type="project" value="InterPro"/>
</dbReference>
<accession>R4WW84</accession>
<keyword evidence="1" id="KW-0812">Transmembrane</keyword>
<dbReference type="PATRIC" id="fig|758793.3.peg.1470"/>
<evidence type="ECO:0000256" key="1">
    <source>
        <dbReference type="SAM" id="Phobius"/>
    </source>
</evidence>
<feature type="transmembrane region" description="Helical" evidence="1">
    <location>
        <begin position="226"/>
        <end position="244"/>
    </location>
</feature>
<feature type="transmembrane region" description="Helical" evidence="1">
    <location>
        <begin position="166"/>
        <end position="185"/>
    </location>
</feature>
<feature type="domain" description="EamA" evidence="2">
    <location>
        <begin position="24"/>
        <end position="153"/>
    </location>
</feature>
<dbReference type="HOGENOM" id="CLU_033863_15_1_4"/>
<evidence type="ECO:0000313" key="3">
    <source>
        <dbReference type="EMBL" id="BAN23221.1"/>
    </source>
</evidence>
<feature type="transmembrane region" description="Helical" evidence="1">
    <location>
        <begin position="51"/>
        <end position="72"/>
    </location>
</feature>
<feature type="transmembrane region" description="Helical" evidence="1">
    <location>
        <begin position="21"/>
        <end position="39"/>
    </location>
</feature>
<dbReference type="EMBL" id="AP013058">
    <property type="protein sequence ID" value="BAN23221.1"/>
    <property type="molecule type" value="Genomic_DNA"/>
</dbReference>
<organism evidence="3 4">
    <name type="scientific">Caballeronia insecticola</name>
    <dbReference type="NCBI Taxonomy" id="758793"/>
    <lineage>
        <taxon>Bacteria</taxon>
        <taxon>Pseudomonadati</taxon>
        <taxon>Pseudomonadota</taxon>
        <taxon>Betaproteobacteria</taxon>
        <taxon>Burkholderiales</taxon>
        <taxon>Burkholderiaceae</taxon>
        <taxon>Caballeronia</taxon>
    </lineage>
</organism>
<keyword evidence="1" id="KW-0472">Membrane</keyword>
<dbReference type="KEGG" id="buo:BRPE64_ACDS14670"/>
<dbReference type="AlphaFoldDB" id="R4WW84"/>
<feature type="transmembrane region" description="Helical" evidence="1">
    <location>
        <begin position="139"/>
        <end position="160"/>
    </location>
</feature>
<proteinExistence type="predicted"/>
<dbReference type="Proteomes" id="UP000013966">
    <property type="component" value="Chromosome 1"/>
</dbReference>
<dbReference type="InterPro" id="IPR000620">
    <property type="entry name" value="EamA_dom"/>
</dbReference>
<sequence>MNTEQMNARIANASHGNDLRRGAIEMSLAMLMSGTIGWLVVSSGQTPWNVVFFRCVFGGATLLAVCAALGFLKARYFSWRMIGLVLIGSVAIVGNWLLLFAAYSRASISMATTVYNTQPFMLVALGVIVLRERVSASTVAWLGIAFVGLVMVVRVEPAVLAMPGQYLEGIAYALGAAFLYAISSIVTKRLKGTPPHLIAMLHVLFGIAMLAPFARFDQAPATLAGWSDLVVLGVVNTGLMYVLLYGAIQKLPTATIGALSFIYPVVAIVVDWLAFGQRLAWLQVAGAALILLAAAGVNLQWRIVPARVRANE</sequence>